<gene>
    <name evidence="4" type="ORF">CSAL01_08690</name>
</gene>
<evidence type="ECO:0000313" key="4">
    <source>
        <dbReference type="EMBL" id="KXH42364.1"/>
    </source>
</evidence>
<dbReference type="PANTHER" id="PTHR44051:SF9">
    <property type="entry name" value="GLUTATHIONE S-TRANSFERASE 1"/>
    <property type="match status" value="1"/>
</dbReference>
<evidence type="ECO:0000256" key="2">
    <source>
        <dbReference type="SAM" id="MobiDB-lite"/>
    </source>
</evidence>
<dbReference type="InterPro" id="IPR036282">
    <property type="entry name" value="Glutathione-S-Trfase_C_sf"/>
</dbReference>
<accession>A0A135T2N0</accession>
<evidence type="ECO:0000256" key="1">
    <source>
        <dbReference type="ARBA" id="ARBA00007409"/>
    </source>
</evidence>
<dbReference type="EMBL" id="JFFI01002131">
    <property type="protein sequence ID" value="KXH42364.1"/>
    <property type="molecule type" value="Genomic_DNA"/>
</dbReference>
<evidence type="ECO:0000313" key="5">
    <source>
        <dbReference type="Proteomes" id="UP000070121"/>
    </source>
</evidence>
<keyword evidence="4" id="KW-0808">Transferase</keyword>
<dbReference type="InterPro" id="IPR004045">
    <property type="entry name" value="Glutathione_S-Trfase_N"/>
</dbReference>
<dbReference type="PANTHER" id="PTHR44051">
    <property type="entry name" value="GLUTATHIONE S-TRANSFERASE-RELATED"/>
    <property type="match status" value="1"/>
</dbReference>
<feature type="non-terminal residue" evidence="4">
    <location>
        <position position="1"/>
    </location>
</feature>
<dbReference type="SUPFAM" id="SSF52833">
    <property type="entry name" value="Thioredoxin-like"/>
    <property type="match status" value="1"/>
</dbReference>
<feature type="domain" description="GST N-terminal" evidence="3">
    <location>
        <begin position="1"/>
        <end position="67"/>
    </location>
</feature>
<dbReference type="GO" id="GO:0016740">
    <property type="term" value="F:transferase activity"/>
    <property type="evidence" value="ECO:0007669"/>
    <property type="project" value="UniProtKB-KW"/>
</dbReference>
<comment type="caution">
    <text evidence="4">The sequence shown here is derived from an EMBL/GenBank/DDBJ whole genome shotgun (WGS) entry which is preliminary data.</text>
</comment>
<sequence length="385" mass="42482">SNSSATPPTASHSPPKLEAVHPLGKAPVLEITPTPTPSDDDPSPAPIRLAESGYITQYLVEHFGDRKPGLAPPRWRPGREGKVGGETEAYARFWYLLHYVEESFFPVLVQFILINVLKLSNVPFPIPPPYLPRRLQNLFPRHFSQYAKVPRHARETFSRKTAPGVSADSKGFLCGPELTAADILISFALITADAEECMGYDGMKAKVMLHLESNLRFEISSSIPSKNDHHSSEGNLFKGILQLIAPVAQTPRQIVAKLAPAIFQPAKREDKLLDRPFQFSKNPLIWPHSWTGFLDAEKRSLRCQAPGGLEPFVRAVGAIDADAQRIAMAGLTGRKSGYPLCCSPPPPENAIHFDSQISLPDDMSLAGWNGKVTNDTKKKLRVCRK</sequence>
<dbReference type="AlphaFoldDB" id="A0A135T2N0"/>
<name>A0A135T2N0_9PEZI</name>
<feature type="region of interest" description="Disordered" evidence="2">
    <location>
        <begin position="27"/>
        <end position="46"/>
    </location>
</feature>
<comment type="similarity">
    <text evidence="1">Belongs to the GST superfamily.</text>
</comment>
<evidence type="ECO:0000259" key="3">
    <source>
        <dbReference type="PROSITE" id="PS50404"/>
    </source>
</evidence>
<dbReference type="SUPFAM" id="SSF47616">
    <property type="entry name" value="GST C-terminal domain-like"/>
    <property type="match status" value="1"/>
</dbReference>
<dbReference type="Gene3D" id="3.40.30.10">
    <property type="entry name" value="Glutaredoxin"/>
    <property type="match status" value="1"/>
</dbReference>
<dbReference type="STRING" id="1209931.A0A135T2N0"/>
<keyword evidence="5" id="KW-1185">Reference proteome</keyword>
<dbReference type="OrthoDB" id="2098326at2759"/>
<organism evidence="4 5">
    <name type="scientific">Colletotrichum salicis</name>
    <dbReference type="NCBI Taxonomy" id="1209931"/>
    <lineage>
        <taxon>Eukaryota</taxon>
        <taxon>Fungi</taxon>
        <taxon>Dikarya</taxon>
        <taxon>Ascomycota</taxon>
        <taxon>Pezizomycotina</taxon>
        <taxon>Sordariomycetes</taxon>
        <taxon>Hypocreomycetidae</taxon>
        <taxon>Glomerellales</taxon>
        <taxon>Glomerellaceae</taxon>
        <taxon>Colletotrichum</taxon>
        <taxon>Colletotrichum acutatum species complex</taxon>
    </lineage>
</organism>
<dbReference type="Proteomes" id="UP000070121">
    <property type="component" value="Unassembled WGS sequence"/>
</dbReference>
<dbReference type="PROSITE" id="PS50404">
    <property type="entry name" value="GST_NTER"/>
    <property type="match status" value="1"/>
</dbReference>
<protein>
    <submittedName>
        <fullName evidence="4">Glutathione S-transferase domain-containing protein</fullName>
    </submittedName>
</protein>
<reference evidence="4 5" key="1">
    <citation type="submission" date="2014-02" db="EMBL/GenBank/DDBJ databases">
        <title>The genome sequence of Colletotrichum salicis CBS 607.94.</title>
        <authorList>
            <person name="Baroncelli R."/>
            <person name="Thon M.R."/>
        </authorList>
    </citation>
    <scope>NUCLEOTIDE SEQUENCE [LARGE SCALE GENOMIC DNA]</scope>
    <source>
        <strain evidence="4 5">CBS 607.94</strain>
    </source>
</reference>
<dbReference type="InterPro" id="IPR036249">
    <property type="entry name" value="Thioredoxin-like_sf"/>
</dbReference>
<proteinExistence type="inferred from homology"/>